<proteinExistence type="predicted"/>
<dbReference type="PIRSF" id="PIRSF006102">
    <property type="entry name" value="NQR_DE"/>
    <property type="match status" value="1"/>
</dbReference>
<feature type="transmembrane region" description="Helical" evidence="7">
    <location>
        <begin position="172"/>
        <end position="190"/>
    </location>
</feature>
<sequence>MKNSHFDNIIKNNPVLVQGLGIVSVLAVSRTFKGALIMSLAVLGVFIASSIVVSALKSLIDDEYEMVSISVITALFSFIAYMLINAFFPITTGAMGIYAFLIAVNSMILNRLQKYAKHETIGNSIMDAFTNSLGYAAVIAILGFIRELIGAGTLFGARIIPEAYIIKTFQEPVFAFILLGIFMAVGNSFTTKVKEEAK</sequence>
<keyword evidence="5 7" id="KW-1133">Transmembrane helix</keyword>
<protein>
    <submittedName>
        <fullName evidence="8">Uncharacterized protein</fullName>
    </submittedName>
</protein>
<dbReference type="eggNOG" id="COG4660">
    <property type="taxonomic scope" value="Bacteria"/>
</dbReference>
<evidence type="ECO:0000256" key="1">
    <source>
        <dbReference type="ARBA" id="ARBA00004127"/>
    </source>
</evidence>
<dbReference type="InterPro" id="IPR003667">
    <property type="entry name" value="NqrDE/RnfAE"/>
</dbReference>
<keyword evidence="3 7" id="KW-0812">Transmembrane</keyword>
<evidence type="ECO:0000256" key="2">
    <source>
        <dbReference type="ARBA" id="ARBA00022448"/>
    </source>
</evidence>
<evidence type="ECO:0000313" key="9">
    <source>
        <dbReference type="Proteomes" id="UP000004191"/>
    </source>
</evidence>
<evidence type="ECO:0000256" key="5">
    <source>
        <dbReference type="ARBA" id="ARBA00022989"/>
    </source>
</evidence>
<keyword evidence="2" id="KW-0813">Transport</keyword>
<dbReference type="HOGENOM" id="CLU_1159697_0_0_9"/>
<dbReference type="Proteomes" id="UP000004191">
    <property type="component" value="Unassembled WGS sequence"/>
</dbReference>
<dbReference type="GeneID" id="96998598"/>
<feature type="transmembrane region" description="Helical" evidence="7">
    <location>
        <begin position="68"/>
        <end position="88"/>
    </location>
</feature>
<dbReference type="RefSeq" id="WP_005397830.1">
    <property type="nucleotide sequence ID" value="NZ_JH601088.1"/>
</dbReference>
<keyword evidence="4" id="KW-1278">Translocase</keyword>
<feature type="transmembrane region" description="Helical" evidence="7">
    <location>
        <begin position="35"/>
        <end position="56"/>
    </location>
</feature>
<name>H3NMN0_9FIRM</name>
<accession>H3NMN0</accession>
<dbReference type="GO" id="GO:0012505">
    <property type="term" value="C:endomembrane system"/>
    <property type="evidence" value="ECO:0007669"/>
    <property type="project" value="UniProtKB-SubCell"/>
</dbReference>
<evidence type="ECO:0000256" key="4">
    <source>
        <dbReference type="ARBA" id="ARBA00022967"/>
    </source>
</evidence>
<gene>
    <name evidence="8" type="ORF">HMPREF9709_00591</name>
</gene>
<dbReference type="AlphaFoldDB" id="H3NMN0"/>
<organism evidence="8 9">
    <name type="scientific">Helcococcus kunzii ATCC 51366</name>
    <dbReference type="NCBI Taxonomy" id="883114"/>
    <lineage>
        <taxon>Bacteria</taxon>
        <taxon>Bacillati</taxon>
        <taxon>Bacillota</taxon>
        <taxon>Tissierellia</taxon>
        <taxon>Tissierellales</taxon>
        <taxon>Peptoniphilaceae</taxon>
        <taxon>Helcococcus</taxon>
    </lineage>
</organism>
<dbReference type="OrthoDB" id="9790976at2"/>
<dbReference type="Pfam" id="PF02508">
    <property type="entry name" value="Rnf-Nqr"/>
    <property type="match status" value="1"/>
</dbReference>
<evidence type="ECO:0000256" key="6">
    <source>
        <dbReference type="ARBA" id="ARBA00023136"/>
    </source>
</evidence>
<feature type="transmembrane region" description="Helical" evidence="7">
    <location>
        <begin position="133"/>
        <end position="160"/>
    </location>
</feature>
<comment type="caution">
    <text evidence="8">The sequence shown here is derived from an EMBL/GenBank/DDBJ whole genome shotgun (WGS) entry which is preliminary data.</text>
</comment>
<reference evidence="8 9" key="1">
    <citation type="submission" date="2012-01" db="EMBL/GenBank/DDBJ databases">
        <title>The Genome Sequence of Helcococcus kunzii ATCC 51366.</title>
        <authorList>
            <consortium name="The Broad Institute Genome Sequencing Platform"/>
            <person name="Earl A."/>
            <person name="Ward D."/>
            <person name="Feldgarden M."/>
            <person name="Gevers D."/>
            <person name="Huys G."/>
            <person name="Young S.K."/>
            <person name="Zeng Q."/>
            <person name="Gargeya S."/>
            <person name="Fitzgerald M."/>
            <person name="Haas B."/>
            <person name="Abouelleil A."/>
            <person name="Alvarado L."/>
            <person name="Arachchi H.M."/>
            <person name="Berlin A."/>
            <person name="Chapman S.B."/>
            <person name="Gearin G."/>
            <person name="Goldberg J."/>
            <person name="Griggs A."/>
            <person name="Gujja S."/>
            <person name="Hansen M."/>
            <person name="Heiman D."/>
            <person name="Howarth C."/>
            <person name="Larimer J."/>
            <person name="Lui A."/>
            <person name="MacDonald P.J.P."/>
            <person name="McCowen C."/>
            <person name="Montmayeur A."/>
            <person name="Murphy C."/>
            <person name="Neiman D."/>
            <person name="Pearson M."/>
            <person name="Priest M."/>
            <person name="Roberts A."/>
            <person name="Saif S."/>
            <person name="Shea T."/>
            <person name="Sisk P."/>
            <person name="Stolte C."/>
            <person name="Sykes S."/>
            <person name="Wortman J."/>
            <person name="Nusbaum C."/>
            <person name="Birren B."/>
        </authorList>
    </citation>
    <scope>NUCLEOTIDE SEQUENCE [LARGE SCALE GENOMIC DNA]</scope>
    <source>
        <strain evidence="8 9">ATCC 51366</strain>
    </source>
</reference>
<keyword evidence="9" id="KW-1185">Reference proteome</keyword>
<keyword evidence="6 7" id="KW-0472">Membrane</keyword>
<feature type="transmembrane region" description="Helical" evidence="7">
    <location>
        <begin position="94"/>
        <end position="112"/>
    </location>
</feature>
<dbReference type="PANTHER" id="PTHR30586">
    <property type="entry name" value="ELECTRON TRANSPORT COMPLEX PROTEIN RNFE"/>
    <property type="match status" value="1"/>
</dbReference>
<evidence type="ECO:0000313" key="8">
    <source>
        <dbReference type="EMBL" id="EHR34774.1"/>
    </source>
</evidence>
<dbReference type="PANTHER" id="PTHR30586:SF0">
    <property type="entry name" value="ION-TRANSLOCATING OXIDOREDUCTASE COMPLEX SUBUNIT E"/>
    <property type="match status" value="1"/>
</dbReference>
<dbReference type="EMBL" id="AGEI01000017">
    <property type="protein sequence ID" value="EHR34774.1"/>
    <property type="molecule type" value="Genomic_DNA"/>
</dbReference>
<evidence type="ECO:0000256" key="7">
    <source>
        <dbReference type="SAM" id="Phobius"/>
    </source>
</evidence>
<dbReference type="GO" id="GO:0005886">
    <property type="term" value="C:plasma membrane"/>
    <property type="evidence" value="ECO:0007669"/>
    <property type="project" value="TreeGrafter"/>
</dbReference>
<evidence type="ECO:0000256" key="3">
    <source>
        <dbReference type="ARBA" id="ARBA00022692"/>
    </source>
</evidence>
<dbReference type="STRING" id="883114.HMPREF9709_00591"/>
<comment type="subcellular location">
    <subcellularLocation>
        <location evidence="1">Endomembrane system</location>
        <topology evidence="1">Multi-pass membrane protein</topology>
    </subcellularLocation>
</comment>